<evidence type="ECO:0000313" key="7">
    <source>
        <dbReference type="EMBL" id="VAX37945.1"/>
    </source>
</evidence>
<dbReference type="InterPro" id="IPR016035">
    <property type="entry name" value="Acyl_Trfase/lysoPLipase"/>
</dbReference>
<dbReference type="InterPro" id="IPR001227">
    <property type="entry name" value="Ac_transferase_dom_sf"/>
</dbReference>
<dbReference type="InterPro" id="IPR004410">
    <property type="entry name" value="Malonyl_CoA-ACP_transAc_FabD"/>
</dbReference>
<dbReference type="GO" id="GO:0005829">
    <property type="term" value="C:cytosol"/>
    <property type="evidence" value="ECO:0007669"/>
    <property type="project" value="TreeGrafter"/>
</dbReference>
<comment type="similarity">
    <text evidence="1">Belongs to the FabD family.</text>
</comment>
<evidence type="ECO:0000256" key="4">
    <source>
        <dbReference type="ARBA" id="ARBA00023315"/>
    </source>
</evidence>
<proteinExistence type="inferred from homology"/>
<dbReference type="FunFam" id="3.30.70.250:FF:000001">
    <property type="entry name" value="Malonyl CoA-acyl carrier protein transacylase"/>
    <property type="match status" value="1"/>
</dbReference>
<keyword evidence="3 7" id="KW-0808">Transferase</keyword>
<dbReference type="InterPro" id="IPR024925">
    <property type="entry name" value="Malonyl_CoA-ACP_transAc"/>
</dbReference>
<dbReference type="PIRSF" id="PIRSF000446">
    <property type="entry name" value="Mct"/>
    <property type="match status" value="1"/>
</dbReference>
<dbReference type="GO" id="GO:0004314">
    <property type="term" value="F:[acyl-carrier-protein] S-malonyltransferase activity"/>
    <property type="evidence" value="ECO:0007669"/>
    <property type="project" value="UniProtKB-EC"/>
</dbReference>
<dbReference type="Gene3D" id="3.40.366.10">
    <property type="entry name" value="Malonyl-Coenzyme A Acyl Carrier Protein, domain 2"/>
    <property type="match status" value="1"/>
</dbReference>
<evidence type="ECO:0000259" key="6">
    <source>
        <dbReference type="SMART" id="SM00827"/>
    </source>
</evidence>
<evidence type="ECO:0000256" key="1">
    <source>
        <dbReference type="ARBA" id="ARBA00008217"/>
    </source>
</evidence>
<dbReference type="EMBL" id="UOGJ01000144">
    <property type="protein sequence ID" value="VAX37945.1"/>
    <property type="molecule type" value="Genomic_DNA"/>
</dbReference>
<dbReference type="SMART" id="SM00827">
    <property type="entry name" value="PKS_AT"/>
    <property type="match status" value="1"/>
</dbReference>
<organism evidence="7">
    <name type="scientific">hydrothermal vent metagenome</name>
    <dbReference type="NCBI Taxonomy" id="652676"/>
    <lineage>
        <taxon>unclassified sequences</taxon>
        <taxon>metagenomes</taxon>
        <taxon>ecological metagenomes</taxon>
    </lineage>
</organism>
<protein>
    <recommendedName>
        <fullName evidence="2">[acyl-carrier-protein] S-malonyltransferase</fullName>
        <ecNumber evidence="2">2.3.1.39</ecNumber>
    </recommendedName>
</protein>
<dbReference type="SUPFAM" id="SSF55048">
    <property type="entry name" value="Probable ACP-binding domain of malonyl-CoA ACP transacylase"/>
    <property type="match status" value="1"/>
</dbReference>
<reference evidence="7" key="1">
    <citation type="submission" date="2018-06" db="EMBL/GenBank/DDBJ databases">
        <authorList>
            <person name="Zhirakovskaya E."/>
        </authorList>
    </citation>
    <scope>NUCLEOTIDE SEQUENCE</scope>
</reference>
<dbReference type="NCBIfam" id="TIGR00128">
    <property type="entry name" value="fabD"/>
    <property type="match status" value="1"/>
</dbReference>
<accession>A0A3B1DZE2</accession>
<name>A0A3B1DZE2_9ZZZZ</name>
<keyword evidence="4 7" id="KW-0012">Acyltransferase</keyword>
<comment type="catalytic activity">
    <reaction evidence="5">
        <text>holo-[ACP] + malonyl-CoA = malonyl-[ACP] + CoA</text>
        <dbReference type="Rhea" id="RHEA:41792"/>
        <dbReference type="Rhea" id="RHEA-COMP:9623"/>
        <dbReference type="Rhea" id="RHEA-COMP:9685"/>
        <dbReference type="ChEBI" id="CHEBI:57287"/>
        <dbReference type="ChEBI" id="CHEBI:57384"/>
        <dbReference type="ChEBI" id="CHEBI:64479"/>
        <dbReference type="ChEBI" id="CHEBI:78449"/>
        <dbReference type="EC" id="2.3.1.39"/>
    </reaction>
</comment>
<dbReference type="InterPro" id="IPR016036">
    <property type="entry name" value="Malonyl_transacylase_ACP-bd"/>
</dbReference>
<evidence type="ECO:0000256" key="5">
    <source>
        <dbReference type="ARBA" id="ARBA00048462"/>
    </source>
</evidence>
<evidence type="ECO:0000256" key="2">
    <source>
        <dbReference type="ARBA" id="ARBA00013258"/>
    </source>
</evidence>
<dbReference type="PANTHER" id="PTHR42681:SF1">
    <property type="entry name" value="MALONYL-COA-ACYL CARRIER PROTEIN TRANSACYLASE, MITOCHONDRIAL"/>
    <property type="match status" value="1"/>
</dbReference>
<dbReference type="AlphaFoldDB" id="A0A3B1DZE2"/>
<evidence type="ECO:0000256" key="3">
    <source>
        <dbReference type="ARBA" id="ARBA00022679"/>
    </source>
</evidence>
<sequence length="306" mass="33115">MTQVAFIFPGQGVQAVGMGKEFYDSSPEAKAIFDTSDTIINGLSNIIFNGPQEKLTLTAYCQPGIFACSIAALKALAAHPKFKNISPQYSCGLSLGEYSALTASGALSFEDTLKLVERRSFFMEEATQLKKGAMTAVIGFDQDKLQEICDQVGAEVANFNTPEQIVITGEAGKVAAASKAIEEAGAKRVIPLDVSGAFHSNLMQPAVPKFEEEVQKISFQNANFPVVGNVDGKPASEAQEIKEKLARQITSSVQWVASVEYIASQGITHFIEIGPENILKGLVRKINRDLKVHNVRTPDDLEKLPF</sequence>
<dbReference type="Gene3D" id="3.30.70.250">
    <property type="entry name" value="Malonyl-CoA ACP transacylase, ACP-binding"/>
    <property type="match status" value="1"/>
</dbReference>
<gene>
    <name evidence="7" type="ORF">MNBD_UNCLBAC01-421</name>
</gene>
<dbReference type="EC" id="2.3.1.39" evidence="2"/>
<dbReference type="InterPro" id="IPR014043">
    <property type="entry name" value="Acyl_transferase_dom"/>
</dbReference>
<dbReference type="PANTHER" id="PTHR42681">
    <property type="entry name" value="MALONYL-COA-ACYL CARRIER PROTEIN TRANSACYLASE, MITOCHONDRIAL"/>
    <property type="match status" value="1"/>
</dbReference>
<dbReference type="Pfam" id="PF00698">
    <property type="entry name" value="Acyl_transf_1"/>
    <property type="match status" value="1"/>
</dbReference>
<dbReference type="GO" id="GO:0006633">
    <property type="term" value="P:fatty acid biosynthetic process"/>
    <property type="evidence" value="ECO:0007669"/>
    <property type="project" value="TreeGrafter"/>
</dbReference>
<dbReference type="SUPFAM" id="SSF52151">
    <property type="entry name" value="FabD/lysophospholipase-like"/>
    <property type="match status" value="1"/>
</dbReference>
<feature type="domain" description="Malonyl-CoA:ACP transacylase (MAT)" evidence="6">
    <location>
        <begin position="7"/>
        <end position="300"/>
    </location>
</feature>
<dbReference type="InterPro" id="IPR050858">
    <property type="entry name" value="Mal-CoA-ACP_Trans/PKS_FabD"/>
</dbReference>